<dbReference type="PANTHER" id="PTHR32305:SF15">
    <property type="entry name" value="PROTEIN RHSA-RELATED"/>
    <property type="match status" value="1"/>
</dbReference>
<feature type="region of interest" description="Disordered" evidence="1">
    <location>
        <begin position="1888"/>
        <end position="1916"/>
    </location>
</feature>
<dbReference type="NCBIfam" id="TIGR03696">
    <property type="entry name" value="Rhs_assc_core"/>
    <property type="match status" value="1"/>
</dbReference>
<keyword evidence="3" id="KW-1185">Reference proteome</keyword>
<dbReference type="NCBIfam" id="NF033679">
    <property type="entry name" value="DNRLRE_dom"/>
    <property type="match status" value="1"/>
</dbReference>
<evidence type="ECO:0000256" key="1">
    <source>
        <dbReference type="SAM" id="MobiDB-lite"/>
    </source>
</evidence>
<dbReference type="PANTHER" id="PTHR32305">
    <property type="match status" value="1"/>
</dbReference>
<dbReference type="InterPro" id="IPR031325">
    <property type="entry name" value="RHS_repeat"/>
</dbReference>
<dbReference type="EMBL" id="JBHSPC010000034">
    <property type="protein sequence ID" value="MFC5671067.1"/>
    <property type="molecule type" value="Genomic_DNA"/>
</dbReference>
<protein>
    <submittedName>
        <fullName evidence="2">DNRLRE domain-containing protein</fullName>
    </submittedName>
</protein>
<reference evidence="3" key="1">
    <citation type="journal article" date="2019" name="Int. J. Syst. Evol. Microbiol.">
        <title>The Global Catalogue of Microorganisms (GCM) 10K type strain sequencing project: providing services to taxonomists for standard genome sequencing and annotation.</title>
        <authorList>
            <consortium name="The Broad Institute Genomics Platform"/>
            <consortium name="The Broad Institute Genome Sequencing Center for Infectious Disease"/>
            <person name="Wu L."/>
            <person name="Ma J."/>
        </authorList>
    </citation>
    <scope>NUCLEOTIDE SEQUENCE [LARGE SCALE GENOMIC DNA]</scope>
    <source>
        <strain evidence="3">JCM 13852</strain>
    </source>
</reference>
<name>A0ABW0XKD9_9ACTN</name>
<evidence type="ECO:0000313" key="3">
    <source>
        <dbReference type="Proteomes" id="UP001596183"/>
    </source>
</evidence>
<dbReference type="InterPro" id="IPR022385">
    <property type="entry name" value="Rhs_assc_core"/>
</dbReference>
<proteinExistence type="predicted"/>
<comment type="caution">
    <text evidence="2">The sequence shown here is derived from an EMBL/GenBank/DDBJ whole genome shotgun (WGS) entry which is preliminary data.</text>
</comment>
<dbReference type="InterPro" id="IPR050708">
    <property type="entry name" value="T6SS_VgrG/RHS"/>
</dbReference>
<organism evidence="2 3">
    <name type="scientific">Streptomyces incanus</name>
    <dbReference type="NCBI Taxonomy" id="887453"/>
    <lineage>
        <taxon>Bacteria</taxon>
        <taxon>Bacillati</taxon>
        <taxon>Actinomycetota</taxon>
        <taxon>Actinomycetes</taxon>
        <taxon>Kitasatosporales</taxon>
        <taxon>Streptomycetaceae</taxon>
        <taxon>Streptomyces</taxon>
    </lineage>
</organism>
<dbReference type="Gene3D" id="2.180.10.10">
    <property type="entry name" value="RHS repeat-associated core"/>
    <property type="match status" value="1"/>
</dbReference>
<gene>
    <name evidence="2" type="ORF">ACFP2V_13345</name>
</gene>
<accession>A0ABW0XKD9</accession>
<evidence type="ECO:0000313" key="2">
    <source>
        <dbReference type="EMBL" id="MFC5671067.1"/>
    </source>
</evidence>
<dbReference type="RefSeq" id="WP_381210494.1">
    <property type="nucleotide sequence ID" value="NZ_JBHSPC010000034.1"/>
</dbReference>
<dbReference type="Pfam" id="PF05593">
    <property type="entry name" value="RHS_repeat"/>
    <property type="match status" value="1"/>
</dbReference>
<feature type="region of interest" description="Disordered" evidence="1">
    <location>
        <begin position="1717"/>
        <end position="1737"/>
    </location>
</feature>
<sequence length="2106" mass="223573">MIRNHASHRRRRPWAGGSTRWIAGSLSLALAVTLLDGAYSAALAAPQNSKKPKSAAVTQAADLPSARVAARLLGKRVEALSERTETSTTWVNKDGSLTTELAAGPVRFTDEATGKWREVDLDLVEGADGAVEPIAHPGGLRLAGRSGTPAKSLKAARQAKATDLVTLGEGDQQITLQWKGGLPAPKLDGTRAEYVNALPGADVVVEATRTGFEQYVELKQRPETGDYTYTLPLKAKGLKAKQLADGSVLFTDKKNKKRAVMPAPVMWDSTVDQRSGEHTRQARVGMKVVQKGSSVDLLITPDADFLTAPETKYPVTIDPSTSSLSNVFDTYVQQGETVDWSTDVELDFGNPGTKNADGTPRTAQSFISWNTTPVQDALVLDAKLSLWNFHSGNNLDCKAYPWEVWSSPAASTSSRWTNRPVMTAKKATSTETRGNTSCTSQPDGWINADVTTLAQEWASAKATRGHLGIRATDESVVAQWKRVNSANAATNPPKLVVTYNYRPRTGTKQEAGPPYFSYSGAYTVNTTTPTLRDTFVDADGDKVNGTFQIFDNATDTQVGNVLVSKYVPSGQVASVTLPAGMLTDGKTYKFRTSPYDGAHYSTGWSAWKTFTVDAKAPSAPTKIVSTDYPSDKWVKGAGQAGTFTVTPNGTDHNWLEWSLDGVTWTKVTTGGSTAAKAISVTPPRNGSHTLLVRAVDKADNKSDVVQYNFQAGPGALVQPWDGDRTARHLQLVAEGAAASYNKVSFSWRRSAADPWVPIPTADVTDNGDAITGWPVPLVAGRNAPLTWNAASTVNPDGAVEIKADFSGSGSTSGSSEPVALVVDRNAEGAASNQVGPGVVNLLTGDFSIVEEDTARFGLSVNRTASSRTPDAGGNQEGQAAIFGPQWVAGTVAQQTETEYGHIRKVSDTAVDLVLQDDSTLHFTANASRTGWIPEPGLEELALTGSVTSSFSLSDGEGGVAKFAKVAPAATTWQLTSTSQIGQADSTTSLVSESVASGGKTLSRPKQLIASSSVSAATCSATPATKGCRVLEYVYAGATTATDSALGDVAGQVKEIRLWSTAPGAAAATSKAVQAYLYNGAGRLTQAWDPQITPPLKTEYAYDAAGRVAGFTEPGEFPWTFTYGHAGNDAASGNGMLLNASRTGLKPGTTDIAQGVAVTSVVYDVPLSGTKAPYPMSASEVRKWGQQRAPLYAAAVFPADSVPASHAGSDLTAGAYTRGTVHYLDVSGRETNTAAPGGHITATEYDTFGNAVSDLSAGNRSLAMGLTADDRAAQTDLGIADLPSAERASLLSTRTTYSGGQRRTEQFGPLSRVELTRNLLSGSTIVLSAGSPVVARARTVNEYDTGRPSGDPFAPEDLLTRTTVGAQVREYPDLLADADVTDMRYDWTTGSPTQVIQNPAGLAITTTTEYDAQGRVSRLTNPGAGSTDAGTQITTYWSASGTGACSGRPEWDGMVCSVASAGPVSGGGTNPSQLPTTTIEYDWWGNPAKTTETAGGVTRTTTQTFDGAGRPATVAITGGLGQAVPTRTTEYDPANGETVRTVSPTGGTITRQYDKLGRQVSYTDSDGGVTTKEYDLLGRPTKTTDNVPSTTVYSYDTALEPRGMLTKSTDSIAGAFTATYDADGAVTSEHLPGGYTLRQEKDPTGAVISRTYTRDSDGTVLADSTVLESVHGRVTSAAGWSYQDYSYDAAGRLTGVDDTVDSVCTRRTYTLDKRSNRTTATTATAAPGNACTSAGATSKTTTYDSADRIAGGSHVYDAFGRTTALPGTSIGYYTNDLVHQQTAGSKRQTWQLDANLRFRSWKTESESGGTWTQTASKVNHYANDEDSPRWVTEDTTAGTVTRNVAAAGGGLGATTAKTGGTVLHLTNIHGDVMLQLPLDTGKAPVALDSDENGAARDGQTSTRYGWLGGKQRSSETPSGVTLMGVRLYDPNTGRFLQSDPVFGGNCNAYDYGCADPVNAVDLDGRCGAWGNPFKKCDKWRILMWSRQGMSHWRTIREGSRTNVSKKYTKFGLEHIRDRHVGKGKPSSWRNNDAMVSDLKKALDNGNWRWQWGDSKNGKWDINYTYWKKKCVCSRTKTKYTVTVYYRTFAAPDGKPVGVMSAFINPSQ</sequence>
<dbReference type="Proteomes" id="UP001596183">
    <property type="component" value="Unassembled WGS sequence"/>
</dbReference>